<dbReference type="RefSeq" id="YP_006906252.1">
    <property type="nucleotide sequence ID" value="NC_018836.1"/>
</dbReference>
<sequence>MPRSGDTFTPSASVATPTAPGRGGESGTHRASPPPPQTGTPSGRPACPACPMGCQSRPPPVPTFWRTPMPVSLSKPTDRVVPDVLFLSEIAREIGVTRATVTNWHQRHEDFPQVHAIGGQKYVSRADLFAWLDKGDRWEKIRRAQTREVTERKPRVRKDAAELRRLIAKHEAALLRLNRELQRALRDEQV</sequence>
<proteinExistence type="predicted"/>
<accession>K4IB61</accession>
<keyword evidence="4" id="KW-1185">Reference proteome</keyword>
<evidence type="ECO:0008006" key="5">
    <source>
        <dbReference type="Google" id="ProtNLM"/>
    </source>
</evidence>
<feature type="region of interest" description="Disordered" evidence="2">
    <location>
        <begin position="1"/>
        <end position="51"/>
    </location>
</feature>
<keyword evidence="1" id="KW-0175">Coiled coil</keyword>
<dbReference type="KEGG" id="vg:13826718"/>
<name>K4IB61_9CAUD</name>
<protein>
    <recommendedName>
        <fullName evidence="5">Helix-turn-helix domain-containing protein</fullName>
    </recommendedName>
</protein>
<gene>
    <name evidence="3" type="ORF">phiHau3_76</name>
</gene>
<dbReference type="GeneID" id="13826718"/>
<dbReference type="EMBL" id="JX182369">
    <property type="protein sequence ID" value="AFU62054.1"/>
    <property type="molecule type" value="Genomic_DNA"/>
</dbReference>
<dbReference type="InterPro" id="IPR009061">
    <property type="entry name" value="DNA-bd_dom_put_sf"/>
</dbReference>
<evidence type="ECO:0000313" key="4">
    <source>
        <dbReference type="Proteomes" id="UP000008042"/>
    </source>
</evidence>
<evidence type="ECO:0000256" key="1">
    <source>
        <dbReference type="SAM" id="Coils"/>
    </source>
</evidence>
<organism evidence="3 4">
    <name type="scientific">Streptomyces phage phiHau3</name>
    <dbReference type="NCBI Taxonomy" id="1204524"/>
    <lineage>
        <taxon>Viruses</taxon>
        <taxon>Duplodnaviria</taxon>
        <taxon>Heunggongvirae</taxon>
        <taxon>Uroviricota</taxon>
        <taxon>Caudoviricetes</taxon>
        <taxon>Arquatrovirinae</taxon>
        <taxon>Hautrevirus</taxon>
        <taxon>Hautrevirus hau3</taxon>
    </lineage>
</organism>
<feature type="compositionally biased region" description="Polar residues" evidence="2">
    <location>
        <begin position="1"/>
        <end position="16"/>
    </location>
</feature>
<evidence type="ECO:0000313" key="3">
    <source>
        <dbReference type="EMBL" id="AFU62054.1"/>
    </source>
</evidence>
<feature type="coiled-coil region" evidence="1">
    <location>
        <begin position="160"/>
        <end position="187"/>
    </location>
</feature>
<dbReference type="Proteomes" id="UP000008042">
    <property type="component" value="Segment"/>
</dbReference>
<reference evidence="4" key="1">
    <citation type="submission" date="2012-06" db="EMBL/GenBank/DDBJ databases">
        <authorList>
            <person name="Smith M.C.M."/>
            <person name="Hendrix R."/>
            <person name="Hatfull G.F."/>
            <person name="Buttner M.J."/>
            <person name="Bibb M.J."/>
        </authorList>
    </citation>
    <scope>NUCLEOTIDE SEQUENCE [LARGE SCALE GENOMIC DNA]</scope>
</reference>
<evidence type="ECO:0000256" key="2">
    <source>
        <dbReference type="SAM" id="MobiDB-lite"/>
    </source>
</evidence>
<dbReference type="SUPFAM" id="SSF46955">
    <property type="entry name" value="Putative DNA-binding domain"/>
    <property type="match status" value="1"/>
</dbReference>